<proteinExistence type="predicted"/>
<keyword evidence="3" id="KW-1133">Transmembrane helix</keyword>
<feature type="transmembrane region" description="Helical" evidence="3">
    <location>
        <begin position="12"/>
        <end position="32"/>
    </location>
</feature>
<dbReference type="AlphaFoldDB" id="A0A495EAJ0"/>
<organism evidence="5 6">
    <name type="scientific">Arthrobacter oryzae</name>
    <dbReference type="NCBI Taxonomy" id="409290"/>
    <lineage>
        <taxon>Bacteria</taxon>
        <taxon>Bacillati</taxon>
        <taxon>Actinomycetota</taxon>
        <taxon>Actinomycetes</taxon>
        <taxon>Micrococcales</taxon>
        <taxon>Micrococcaceae</taxon>
        <taxon>Arthrobacter</taxon>
    </lineage>
</organism>
<evidence type="ECO:0000259" key="4">
    <source>
        <dbReference type="PROSITE" id="PS50203"/>
    </source>
</evidence>
<dbReference type="PROSITE" id="PS50203">
    <property type="entry name" value="CALPAIN_CAT"/>
    <property type="match status" value="1"/>
</dbReference>
<comment type="caution">
    <text evidence="5">The sequence shown here is derived from an EMBL/GenBank/DDBJ whole genome shotgun (WGS) entry which is preliminary data.</text>
</comment>
<evidence type="ECO:0000256" key="2">
    <source>
        <dbReference type="SAM" id="MobiDB-lite"/>
    </source>
</evidence>
<comment type="caution">
    <text evidence="1">Lacks conserved residue(s) required for the propagation of feature annotation.</text>
</comment>
<feature type="region of interest" description="Disordered" evidence="2">
    <location>
        <begin position="39"/>
        <end position="68"/>
    </location>
</feature>
<keyword evidence="3" id="KW-0812">Transmembrane</keyword>
<keyword evidence="5" id="KW-0645">Protease</keyword>
<keyword evidence="5" id="KW-0378">Hydrolase</keyword>
<dbReference type="EMBL" id="RBIR01000009">
    <property type="protein sequence ID" value="RKR13691.1"/>
    <property type="molecule type" value="Genomic_DNA"/>
</dbReference>
<reference evidence="5 6" key="1">
    <citation type="submission" date="2018-10" db="EMBL/GenBank/DDBJ databases">
        <title>Genomic Encyclopedia of Type Strains, Phase IV (KMG-IV): sequencing the most valuable type-strain genomes for metagenomic binning, comparative biology and taxonomic classification.</title>
        <authorList>
            <person name="Goeker M."/>
        </authorList>
    </citation>
    <scope>NUCLEOTIDE SEQUENCE [LARGE SCALE GENOMIC DNA]</scope>
    <source>
        <strain evidence="5 6">DSM 25586</strain>
    </source>
</reference>
<dbReference type="GO" id="GO:0004198">
    <property type="term" value="F:calcium-dependent cysteine-type endopeptidase activity"/>
    <property type="evidence" value="ECO:0007669"/>
    <property type="project" value="InterPro"/>
</dbReference>
<protein>
    <submittedName>
        <fullName evidence="5">Calpain family cysteine protease</fullName>
    </submittedName>
</protein>
<evidence type="ECO:0000256" key="1">
    <source>
        <dbReference type="PROSITE-ProRule" id="PRU00239"/>
    </source>
</evidence>
<gene>
    <name evidence="5" type="ORF">C8D78_3347</name>
</gene>
<dbReference type="InterPro" id="IPR038765">
    <property type="entry name" value="Papain-like_cys_pep_sf"/>
</dbReference>
<evidence type="ECO:0000256" key="3">
    <source>
        <dbReference type="SAM" id="Phobius"/>
    </source>
</evidence>
<feature type="domain" description="Calpain catalytic" evidence="4">
    <location>
        <begin position="100"/>
        <end position="225"/>
    </location>
</feature>
<evidence type="ECO:0000313" key="6">
    <source>
        <dbReference type="Proteomes" id="UP000276055"/>
    </source>
</evidence>
<dbReference type="Proteomes" id="UP000276055">
    <property type="component" value="Unassembled WGS sequence"/>
</dbReference>
<accession>A0A495EAJ0</accession>
<evidence type="ECO:0000313" key="5">
    <source>
        <dbReference type="EMBL" id="RKR13691.1"/>
    </source>
</evidence>
<name>A0A495EAJ0_9MICC</name>
<dbReference type="Pfam" id="PF00648">
    <property type="entry name" value="Peptidase_C2"/>
    <property type="match status" value="1"/>
</dbReference>
<dbReference type="GO" id="GO:0006508">
    <property type="term" value="P:proteolysis"/>
    <property type="evidence" value="ECO:0007669"/>
    <property type="project" value="UniProtKB-KW"/>
</dbReference>
<feature type="compositionally biased region" description="Low complexity" evidence="2">
    <location>
        <begin position="50"/>
        <end position="62"/>
    </location>
</feature>
<sequence>MKRAESRPARLRAIGIYSLIALIVVVGLALILRSRSTLTPDSAPTPPIPGTGAPTPTSGASGLPANNPTVSGRATYQQVPNQVLFALDSAGKPNISGDLTNIAQGDTGDCYFLAALMTVAARSPETVLKMVHDNGNGTYTISFHSRYDGVPNPVTVTVNGDLPYDRDKPLENGIENIDGKNVSWAAIIEKGWAAANGNSYDGIEGTDLSNAQDHDVHNGLYAITGEAGIDRNPGGPMTDVSFAQIAEDFANGLITLGTSNSDGQLESDHSYALLGVNSSDQSVIVGDPLGGQKTLSFDTFQSTNINQYIAIPAFP</sequence>
<dbReference type="InterPro" id="IPR001300">
    <property type="entry name" value="Peptidase_C2_calpain_cat"/>
</dbReference>
<keyword evidence="3" id="KW-0472">Membrane</keyword>
<dbReference type="SUPFAM" id="SSF54001">
    <property type="entry name" value="Cysteine proteinases"/>
    <property type="match status" value="1"/>
</dbReference>